<organism evidence="2 3">
    <name type="scientific">Marinomonas polaris DSM 16579</name>
    <dbReference type="NCBI Taxonomy" id="1122206"/>
    <lineage>
        <taxon>Bacteria</taxon>
        <taxon>Pseudomonadati</taxon>
        <taxon>Pseudomonadota</taxon>
        <taxon>Gammaproteobacteria</taxon>
        <taxon>Oceanospirillales</taxon>
        <taxon>Oceanospirillaceae</taxon>
        <taxon>Marinomonas</taxon>
    </lineage>
</organism>
<evidence type="ECO:0000259" key="1">
    <source>
        <dbReference type="PROSITE" id="PS51819"/>
    </source>
</evidence>
<dbReference type="STRING" id="1122206.SAMN02745753_02646"/>
<dbReference type="SUPFAM" id="SSF54593">
    <property type="entry name" value="Glyoxalase/Bleomycin resistance protein/Dihydroxybiphenyl dioxygenase"/>
    <property type="match status" value="1"/>
</dbReference>
<keyword evidence="2" id="KW-0670">Pyruvate</keyword>
<name>A0A1M5EI01_9GAMM</name>
<sequence length="250" mass="27987">MDQNDITPLSTANLLGIEFIEIVAPSLESVTPLMTELGFSLYAKHRRKNVFLFQQNQLKIIINCSQDPTLEAYVGEMGIALFAIAFKCDDASIAHAELIKRGAWDSSNHSGPMEVNIPGIEGMGGTLIYLVDQVRDDLSVYEIDFKTIPSVAEKLNGSLSHFHEFTIQVDPDRTQTCLTFFERLFGFQAKEEASLQLPGKHAISLRFVEASDEQHNTEFFSKITFKANENSPLRHQIFAGNDRAFAIEVI</sequence>
<keyword evidence="3" id="KW-1185">Reference proteome</keyword>
<dbReference type="Pfam" id="PF14696">
    <property type="entry name" value="Glyoxalase_5"/>
    <property type="match status" value="1"/>
</dbReference>
<dbReference type="Gene3D" id="3.10.180.10">
    <property type="entry name" value="2,3-Dihydroxybiphenyl 1,2-Dioxygenase, domain 1"/>
    <property type="match status" value="1"/>
</dbReference>
<proteinExistence type="predicted"/>
<dbReference type="GO" id="GO:0051213">
    <property type="term" value="F:dioxygenase activity"/>
    <property type="evidence" value="ECO:0007669"/>
    <property type="project" value="UniProtKB-KW"/>
</dbReference>
<dbReference type="InterPro" id="IPR037523">
    <property type="entry name" value="VOC_core"/>
</dbReference>
<keyword evidence="2" id="KW-0223">Dioxygenase</keyword>
<evidence type="ECO:0000313" key="2">
    <source>
        <dbReference type="EMBL" id="SHF78786.1"/>
    </source>
</evidence>
<feature type="domain" description="VOC" evidence="1">
    <location>
        <begin position="16"/>
        <end position="133"/>
    </location>
</feature>
<accession>A0A1M5EI01</accession>
<dbReference type="InterPro" id="IPR029068">
    <property type="entry name" value="Glyas_Bleomycin-R_OHBP_Dase"/>
</dbReference>
<dbReference type="EMBL" id="FQVF01000011">
    <property type="protein sequence ID" value="SHF78786.1"/>
    <property type="molecule type" value="Genomic_DNA"/>
</dbReference>
<dbReference type="OrthoDB" id="9780241at2"/>
<dbReference type="Proteomes" id="UP000184517">
    <property type="component" value="Unassembled WGS sequence"/>
</dbReference>
<dbReference type="AlphaFoldDB" id="A0A1M5EI01"/>
<gene>
    <name evidence="2" type="ORF">SAMN02745753_02646</name>
</gene>
<dbReference type="RefSeq" id="WP_072840165.1">
    <property type="nucleotide sequence ID" value="NZ_FQVF01000011.1"/>
</dbReference>
<reference evidence="3" key="1">
    <citation type="submission" date="2016-11" db="EMBL/GenBank/DDBJ databases">
        <authorList>
            <person name="Varghese N."/>
            <person name="Submissions S."/>
        </authorList>
    </citation>
    <scope>NUCLEOTIDE SEQUENCE [LARGE SCALE GENOMIC DNA]</scope>
    <source>
        <strain evidence="3">DSM 16579</strain>
    </source>
</reference>
<keyword evidence="2" id="KW-0560">Oxidoreductase</keyword>
<evidence type="ECO:0000313" key="3">
    <source>
        <dbReference type="Proteomes" id="UP000184517"/>
    </source>
</evidence>
<dbReference type="PROSITE" id="PS51819">
    <property type="entry name" value="VOC"/>
    <property type="match status" value="1"/>
</dbReference>
<protein>
    <submittedName>
        <fullName evidence="2">Hydroxyphenylpyruvate dioxygenase, HPPD, N-terminal</fullName>
    </submittedName>
</protein>